<keyword evidence="7" id="KW-0067">ATP-binding</keyword>
<dbReference type="SUPFAM" id="SSF56112">
    <property type="entry name" value="Protein kinase-like (PK-like)"/>
    <property type="match status" value="1"/>
</dbReference>
<dbReference type="PANTHER" id="PTHR24056">
    <property type="entry name" value="CELL DIVISION PROTEIN KINASE"/>
    <property type="match status" value="1"/>
</dbReference>
<keyword evidence="13" id="KW-1185">Reference proteome</keyword>
<keyword evidence="6 12" id="KW-0418">Kinase</keyword>
<evidence type="ECO:0000256" key="6">
    <source>
        <dbReference type="ARBA" id="ARBA00022777"/>
    </source>
</evidence>
<keyword evidence="4" id="KW-0808">Transferase</keyword>
<evidence type="ECO:0000256" key="1">
    <source>
        <dbReference type="ARBA" id="ARBA00006485"/>
    </source>
</evidence>
<feature type="region of interest" description="Disordered" evidence="10">
    <location>
        <begin position="1"/>
        <end position="20"/>
    </location>
</feature>
<keyword evidence="5" id="KW-0547">Nucleotide-binding</keyword>
<dbReference type="Proteomes" id="UP000772434">
    <property type="component" value="Unassembled WGS sequence"/>
</dbReference>
<dbReference type="Gene3D" id="1.10.510.10">
    <property type="entry name" value="Transferase(Phosphotransferase) domain 1"/>
    <property type="match status" value="1"/>
</dbReference>
<dbReference type="PROSITE" id="PS50011">
    <property type="entry name" value="PROTEIN_KINASE_DOM"/>
    <property type="match status" value="1"/>
</dbReference>
<accession>A0A9P5QCE5</accession>
<evidence type="ECO:0000256" key="3">
    <source>
        <dbReference type="ARBA" id="ARBA00022527"/>
    </source>
</evidence>
<dbReference type="GO" id="GO:0005524">
    <property type="term" value="F:ATP binding"/>
    <property type="evidence" value="ECO:0007669"/>
    <property type="project" value="UniProtKB-KW"/>
</dbReference>
<dbReference type="InterPro" id="IPR000719">
    <property type="entry name" value="Prot_kinase_dom"/>
</dbReference>
<dbReference type="InterPro" id="IPR008271">
    <property type="entry name" value="Ser/Thr_kinase_AS"/>
</dbReference>
<dbReference type="Gene3D" id="3.30.200.20">
    <property type="entry name" value="Phosphorylase Kinase, domain 1"/>
    <property type="match status" value="1"/>
</dbReference>
<dbReference type="Pfam" id="PF00069">
    <property type="entry name" value="Pkinase"/>
    <property type="match status" value="1"/>
</dbReference>
<reference evidence="12" key="1">
    <citation type="submission" date="2020-11" db="EMBL/GenBank/DDBJ databases">
        <authorList>
            <consortium name="DOE Joint Genome Institute"/>
            <person name="Ahrendt S."/>
            <person name="Riley R."/>
            <person name="Andreopoulos W."/>
            <person name="Labutti K."/>
            <person name="Pangilinan J."/>
            <person name="Ruiz-Duenas F.J."/>
            <person name="Barrasa J.M."/>
            <person name="Sanchez-Garcia M."/>
            <person name="Camarero S."/>
            <person name="Miyauchi S."/>
            <person name="Serrano A."/>
            <person name="Linde D."/>
            <person name="Babiker R."/>
            <person name="Drula E."/>
            <person name="Ayuso-Fernandez I."/>
            <person name="Pacheco R."/>
            <person name="Padilla G."/>
            <person name="Ferreira P."/>
            <person name="Barriuso J."/>
            <person name="Kellner H."/>
            <person name="Castanera R."/>
            <person name="Alfaro M."/>
            <person name="Ramirez L."/>
            <person name="Pisabarro A.G."/>
            <person name="Kuo A."/>
            <person name="Tritt A."/>
            <person name="Lipzen A."/>
            <person name="He G."/>
            <person name="Yan M."/>
            <person name="Ng V."/>
            <person name="Cullen D."/>
            <person name="Martin F."/>
            <person name="Rosso M.-N."/>
            <person name="Henrissat B."/>
            <person name="Hibbett D."/>
            <person name="Martinez A.T."/>
            <person name="Grigoriev I.V."/>
        </authorList>
    </citation>
    <scope>NUCLEOTIDE SEQUENCE</scope>
    <source>
        <strain evidence="12">AH 40177</strain>
    </source>
</reference>
<dbReference type="GO" id="GO:0005634">
    <property type="term" value="C:nucleus"/>
    <property type="evidence" value="ECO:0007669"/>
    <property type="project" value="TreeGrafter"/>
</dbReference>
<comment type="caution">
    <text evidence="12">The sequence shown here is derived from an EMBL/GenBank/DDBJ whole genome shotgun (WGS) entry which is preliminary data.</text>
</comment>
<sequence length="432" mass="48509">MTEAADVQNAAYLSDDGEENGDDFEVISEGLASTVSKTLASVDHSEPQFVVVKSSTTKKKWAKEPHDIIKECRILQRLSHPNIILVFDSLLDRSESTMNIWMPFIPHSLDDLLNSPSFVPRPRSDPTTEMNPKIQLSKFLSLTRSIMTQILHAVGYLHAQSISHRDIKPANVLLTLTGSVTLIDFGISWDGSEDDRNDDMWPETKDRMYFEVSTGPYRAPELLFGIRSYDAYAIDLWSLGTVFAEFFTKLVPSSTDDDYPSYTSSPFTSTSSNSDFDSNARYTRESLFDGSRGELGLAWSIFKILGTPREPKNEEEENQTWAWPGFNSLPDAHKVDFKQVDGVELDEGTLSNLPPKETRAPAIDLIRSFLRYPPERRITAKDALEHTFLSSEIPLMPEDLDLEGAGYFAKVTQIEFNGTSKTLGDLLLEALN</sequence>
<evidence type="ECO:0000313" key="13">
    <source>
        <dbReference type="Proteomes" id="UP000772434"/>
    </source>
</evidence>
<comment type="catalytic activity">
    <reaction evidence="8">
        <text>L-threonyl-[protein] + ATP = O-phospho-L-threonyl-[protein] + ADP + H(+)</text>
        <dbReference type="Rhea" id="RHEA:46608"/>
        <dbReference type="Rhea" id="RHEA-COMP:11060"/>
        <dbReference type="Rhea" id="RHEA-COMP:11605"/>
        <dbReference type="ChEBI" id="CHEBI:15378"/>
        <dbReference type="ChEBI" id="CHEBI:30013"/>
        <dbReference type="ChEBI" id="CHEBI:30616"/>
        <dbReference type="ChEBI" id="CHEBI:61977"/>
        <dbReference type="ChEBI" id="CHEBI:456216"/>
        <dbReference type="EC" id="2.7.11.22"/>
    </reaction>
</comment>
<comment type="similarity">
    <text evidence="1">Belongs to the protein kinase superfamily. CMGC Ser/Thr protein kinase family. CDC2/CDKX subfamily.</text>
</comment>
<gene>
    <name evidence="12" type="ORF">BDP27DRAFT_1252614</name>
</gene>
<evidence type="ECO:0000313" key="12">
    <source>
        <dbReference type="EMBL" id="KAF9078777.1"/>
    </source>
</evidence>
<dbReference type="SMART" id="SM00220">
    <property type="entry name" value="S_TKc"/>
    <property type="match status" value="1"/>
</dbReference>
<comment type="catalytic activity">
    <reaction evidence="9">
        <text>L-seryl-[protein] + ATP = O-phospho-L-seryl-[protein] + ADP + H(+)</text>
        <dbReference type="Rhea" id="RHEA:17989"/>
        <dbReference type="Rhea" id="RHEA-COMP:9863"/>
        <dbReference type="Rhea" id="RHEA-COMP:11604"/>
        <dbReference type="ChEBI" id="CHEBI:15378"/>
        <dbReference type="ChEBI" id="CHEBI:29999"/>
        <dbReference type="ChEBI" id="CHEBI:30616"/>
        <dbReference type="ChEBI" id="CHEBI:83421"/>
        <dbReference type="ChEBI" id="CHEBI:456216"/>
        <dbReference type="EC" id="2.7.11.22"/>
    </reaction>
</comment>
<dbReference type="OrthoDB" id="413582at2759"/>
<name>A0A9P5QCE5_9AGAR</name>
<dbReference type="EMBL" id="JADNRY010000001">
    <property type="protein sequence ID" value="KAF9078777.1"/>
    <property type="molecule type" value="Genomic_DNA"/>
</dbReference>
<evidence type="ECO:0000256" key="5">
    <source>
        <dbReference type="ARBA" id="ARBA00022741"/>
    </source>
</evidence>
<organism evidence="12 13">
    <name type="scientific">Rhodocollybia butyracea</name>
    <dbReference type="NCBI Taxonomy" id="206335"/>
    <lineage>
        <taxon>Eukaryota</taxon>
        <taxon>Fungi</taxon>
        <taxon>Dikarya</taxon>
        <taxon>Basidiomycota</taxon>
        <taxon>Agaricomycotina</taxon>
        <taxon>Agaricomycetes</taxon>
        <taxon>Agaricomycetidae</taxon>
        <taxon>Agaricales</taxon>
        <taxon>Marasmiineae</taxon>
        <taxon>Omphalotaceae</taxon>
        <taxon>Rhodocollybia</taxon>
    </lineage>
</organism>
<evidence type="ECO:0000259" key="11">
    <source>
        <dbReference type="PROSITE" id="PS50011"/>
    </source>
</evidence>
<dbReference type="GO" id="GO:0004693">
    <property type="term" value="F:cyclin-dependent protein serine/threonine kinase activity"/>
    <property type="evidence" value="ECO:0007669"/>
    <property type="project" value="UniProtKB-EC"/>
</dbReference>
<evidence type="ECO:0000256" key="10">
    <source>
        <dbReference type="SAM" id="MobiDB-lite"/>
    </source>
</evidence>
<evidence type="ECO:0000256" key="7">
    <source>
        <dbReference type="ARBA" id="ARBA00022840"/>
    </source>
</evidence>
<evidence type="ECO:0000256" key="4">
    <source>
        <dbReference type="ARBA" id="ARBA00022679"/>
    </source>
</evidence>
<proteinExistence type="inferred from homology"/>
<feature type="compositionally biased region" description="Low complexity" evidence="10">
    <location>
        <begin position="260"/>
        <end position="275"/>
    </location>
</feature>
<evidence type="ECO:0000256" key="8">
    <source>
        <dbReference type="ARBA" id="ARBA00047811"/>
    </source>
</evidence>
<dbReference type="PROSITE" id="PS00108">
    <property type="entry name" value="PROTEIN_KINASE_ST"/>
    <property type="match status" value="1"/>
</dbReference>
<feature type="region of interest" description="Disordered" evidence="10">
    <location>
        <begin position="254"/>
        <end position="275"/>
    </location>
</feature>
<dbReference type="InterPro" id="IPR011009">
    <property type="entry name" value="Kinase-like_dom_sf"/>
</dbReference>
<dbReference type="InterPro" id="IPR050108">
    <property type="entry name" value="CDK"/>
</dbReference>
<evidence type="ECO:0000256" key="2">
    <source>
        <dbReference type="ARBA" id="ARBA00012425"/>
    </source>
</evidence>
<dbReference type="AlphaFoldDB" id="A0A9P5QCE5"/>
<evidence type="ECO:0000256" key="9">
    <source>
        <dbReference type="ARBA" id="ARBA00048367"/>
    </source>
</evidence>
<feature type="domain" description="Protein kinase" evidence="11">
    <location>
        <begin position="21"/>
        <end position="389"/>
    </location>
</feature>
<protein>
    <recommendedName>
        <fullName evidence="2">cyclin-dependent kinase</fullName>
        <ecNumber evidence="2">2.7.11.22</ecNumber>
    </recommendedName>
</protein>
<dbReference type="EC" id="2.7.11.22" evidence="2"/>
<dbReference type="PANTHER" id="PTHR24056:SF171">
    <property type="entry name" value="CYCLIN-DEPENDENT KINASE 20"/>
    <property type="match status" value="1"/>
</dbReference>
<keyword evidence="3" id="KW-0723">Serine/threonine-protein kinase</keyword>